<reference evidence="1" key="1">
    <citation type="journal article" date="2019" name="PLoS Negl. Trop. Dis.">
        <title>Revisiting the worldwide diversity of Leptospira species in the environment.</title>
        <authorList>
            <person name="Vincent A.T."/>
            <person name="Schiettekatte O."/>
            <person name="Bourhy P."/>
            <person name="Veyrier F.J."/>
            <person name="Picardeau M."/>
        </authorList>
    </citation>
    <scope>NUCLEOTIDE SEQUENCE [LARGE SCALE GENOMIC DNA]</scope>
    <source>
        <strain evidence="1">201800301</strain>
    </source>
</reference>
<organism evidence="1 2">
    <name type="scientific">Leptospira andrefontaineae</name>
    <dbReference type="NCBI Taxonomy" id="2484976"/>
    <lineage>
        <taxon>Bacteria</taxon>
        <taxon>Pseudomonadati</taxon>
        <taxon>Spirochaetota</taxon>
        <taxon>Spirochaetia</taxon>
        <taxon>Leptospirales</taxon>
        <taxon>Leptospiraceae</taxon>
        <taxon>Leptospira</taxon>
    </lineage>
</organism>
<evidence type="ECO:0000313" key="2">
    <source>
        <dbReference type="Proteomes" id="UP000298097"/>
    </source>
</evidence>
<evidence type="ECO:0000313" key="1">
    <source>
        <dbReference type="EMBL" id="TGK41234.1"/>
    </source>
</evidence>
<dbReference type="OrthoDB" id="339436at2"/>
<name>A0A4R9H6M2_9LEPT</name>
<dbReference type="Proteomes" id="UP000298097">
    <property type="component" value="Unassembled WGS sequence"/>
</dbReference>
<proteinExistence type="predicted"/>
<sequence length="639" mass="71011">MVSFGGITDFASGAFNSVTSNSFSGSLASTYVPKNSFSLSFYNKKVNGDYDYTSRGESEYFFVNGPIQYSENFKYRRSIEQTFGGTVVIDYGPGNHEIRLEGEFHIYFLGLPSKPNSDIPGSSGQGMFQTAVNAGKALASNVFSNYYDKIRSQYLALGGGDFRSGLQEFQDFLFLLHYSQYNGTYESNDTQARKIADQLSSKPLNWKNQAMVFRDYDRKRVVEVVLPSNGFTISRSVSDTNTYKYSLTFTVVRELDYNNRKSELIRSNINPMRTISGLMNELENLVNTPLKLSGALLGAANLVKTFGSSVVRVRTSWDRMRDQFDEKGKLARVTFQEGLRELGIQRKKRAFNSDEISTAIDDAYSLSRSREAEFRKDLAKAITDISVVNSAIGYLSIPIADNGSFELESLKPKADFTAWIDNDLYTFGIYSSEILTEIQATINIASVENSFRIQRVQTGEDYRSLARGLLGNESLGEALARYNGDTDVKNLKKNVIKIPYGYSTNVISLIPETPGPKDLEIAILGTDIKLTENRAIDISPTGDIGIVEGEETLINNVLDLIDVPQGSFPWLPELGNPIPLGEIPTEEQILSAIQNLISQILKDPGVQNVSFSNLEQVGDKLLNVFRFESVTGASFVLSL</sequence>
<dbReference type="EMBL" id="RQEY01000012">
    <property type="protein sequence ID" value="TGK41234.1"/>
    <property type="molecule type" value="Genomic_DNA"/>
</dbReference>
<protein>
    <submittedName>
        <fullName evidence="1">Uncharacterized protein</fullName>
    </submittedName>
</protein>
<gene>
    <name evidence="1" type="ORF">EHO65_07330</name>
</gene>
<accession>A0A4R9H6M2</accession>
<dbReference type="RefSeq" id="WP_135773485.1">
    <property type="nucleotide sequence ID" value="NZ_RQEY01000012.1"/>
</dbReference>
<dbReference type="AlphaFoldDB" id="A0A4R9H6M2"/>
<comment type="caution">
    <text evidence="1">The sequence shown here is derived from an EMBL/GenBank/DDBJ whole genome shotgun (WGS) entry which is preliminary data.</text>
</comment>
<keyword evidence="2" id="KW-1185">Reference proteome</keyword>